<dbReference type="EMBL" id="HBNR01086875">
    <property type="protein sequence ID" value="CAE4664937.1"/>
    <property type="molecule type" value="Transcribed_RNA"/>
</dbReference>
<evidence type="ECO:0000313" key="2">
    <source>
        <dbReference type="EMBL" id="CAE4664937.1"/>
    </source>
</evidence>
<organism evidence="2">
    <name type="scientific">Alexandrium monilatum</name>
    <dbReference type="NCBI Taxonomy" id="311494"/>
    <lineage>
        <taxon>Eukaryota</taxon>
        <taxon>Sar</taxon>
        <taxon>Alveolata</taxon>
        <taxon>Dinophyceae</taxon>
        <taxon>Gonyaulacales</taxon>
        <taxon>Pyrocystaceae</taxon>
        <taxon>Alexandrium</taxon>
    </lineage>
</organism>
<reference evidence="2" key="1">
    <citation type="submission" date="2021-01" db="EMBL/GenBank/DDBJ databases">
        <authorList>
            <person name="Corre E."/>
            <person name="Pelletier E."/>
            <person name="Niang G."/>
            <person name="Scheremetjew M."/>
            <person name="Finn R."/>
            <person name="Kale V."/>
            <person name="Holt S."/>
            <person name="Cochrane G."/>
            <person name="Meng A."/>
            <person name="Brown T."/>
            <person name="Cohen L."/>
        </authorList>
    </citation>
    <scope>NUCLEOTIDE SEQUENCE</scope>
    <source>
        <strain evidence="2">CCMP3105</strain>
    </source>
</reference>
<evidence type="ECO:0000256" key="1">
    <source>
        <dbReference type="SAM" id="MobiDB-lite"/>
    </source>
</evidence>
<gene>
    <name evidence="2" type="ORF">AMON00008_LOCUS62275</name>
</gene>
<evidence type="ECO:0008006" key="3">
    <source>
        <dbReference type="Google" id="ProtNLM"/>
    </source>
</evidence>
<accession>A0A7S4W197</accession>
<protein>
    <recommendedName>
        <fullName evidence="3">Mitochondrial import inner membrane translocase subunit TIM50</fullName>
    </recommendedName>
</protein>
<feature type="compositionally biased region" description="Polar residues" evidence="1">
    <location>
        <begin position="8"/>
        <end position="18"/>
    </location>
</feature>
<sequence length="228" mass="24806">MTPALSAGRQSLVTATSQPLPPLEQSRSLSCSATRRGGTSPIRPGRARASSRGPGPSASLAARGVGRGEAVEGGLAGLDAVLFLDVDGVLHPLQVRHPRQQFARSCMALLDEVLQTTGATVVLSTAWRLDPFARKAVEEKLREHGMPAPVSRTPSIAQFHRAKEILAWVGRYRPASWVALDDWPLMEEPVQGPKLAGHFVQTRPRFGLQRDTADRIVELFRKQREARG</sequence>
<dbReference type="AlphaFoldDB" id="A0A7S4W197"/>
<dbReference type="Pfam" id="PF18143">
    <property type="entry name" value="HAD_SAK_2"/>
    <property type="match status" value="1"/>
</dbReference>
<proteinExistence type="predicted"/>
<name>A0A7S4W197_9DINO</name>
<feature type="region of interest" description="Disordered" evidence="1">
    <location>
        <begin position="1"/>
        <end position="62"/>
    </location>
</feature>